<dbReference type="Proteomes" id="UP000221438">
    <property type="component" value="Unassembled WGS sequence"/>
</dbReference>
<dbReference type="GO" id="GO:0016747">
    <property type="term" value="F:acyltransferase activity, transferring groups other than amino-acyl groups"/>
    <property type="evidence" value="ECO:0007669"/>
    <property type="project" value="InterPro"/>
</dbReference>
<dbReference type="PANTHER" id="PTHR43877">
    <property type="entry name" value="AMINOALKYLPHOSPHONATE N-ACETYLTRANSFERASE-RELATED-RELATED"/>
    <property type="match status" value="1"/>
</dbReference>
<proteinExistence type="predicted"/>
<protein>
    <submittedName>
        <fullName evidence="3">GNAT family N-acetyltransferase</fullName>
    </submittedName>
</protein>
<comment type="caution">
    <text evidence="3">The sequence shown here is derived from an EMBL/GenBank/DDBJ whole genome shotgun (WGS) entry which is preliminary data.</text>
</comment>
<dbReference type="Gene3D" id="3.40.630.30">
    <property type="match status" value="1"/>
</dbReference>
<dbReference type="AlphaFoldDB" id="A0A2A8UA41"/>
<evidence type="ECO:0000313" key="3">
    <source>
        <dbReference type="EMBL" id="PGQ07518.1"/>
    </source>
</evidence>
<dbReference type="PANTHER" id="PTHR43877:SF2">
    <property type="entry name" value="AMINOALKYLPHOSPHONATE N-ACETYLTRANSFERASE-RELATED"/>
    <property type="match status" value="1"/>
</dbReference>
<evidence type="ECO:0000313" key="4">
    <source>
        <dbReference type="Proteomes" id="UP000221438"/>
    </source>
</evidence>
<gene>
    <name evidence="3" type="ORF">COA08_18745</name>
</gene>
<keyword evidence="1 3" id="KW-0808">Transferase</keyword>
<accession>A0A2A8UA41</accession>
<dbReference type="InterPro" id="IPR000182">
    <property type="entry name" value="GNAT_dom"/>
</dbReference>
<organism evidence="3 4">
    <name type="scientific">Bacillus cereus</name>
    <dbReference type="NCBI Taxonomy" id="1396"/>
    <lineage>
        <taxon>Bacteria</taxon>
        <taxon>Bacillati</taxon>
        <taxon>Bacillota</taxon>
        <taxon>Bacilli</taxon>
        <taxon>Bacillales</taxon>
        <taxon>Bacillaceae</taxon>
        <taxon>Bacillus</taxon>
        <taxon>Bacillus cereus group</taxon>
    </lineage>
</organism>
<keyword evidence="2" id="KW-0012">Acyltransferase</keyword>
<dbReference type="RefSeq" id="WP_097829886.1">
    <property type="nucleotide sequence ID" value="NZ_CP089518.1"/>
</dbReference>
<dbReference type="EMBL" id="NUJQ01000024">
    <property type="protein sequence ID" value="PGQ07518.1"/>
    <property type="molecule type" value="Genomic_DNA"/>
</dbReference>
<dbReference type="CDD" id="cd04301">
    <property type="entry name" value="NAT_SF"/>
    <property type="match status" value="1"/>
</dbReference>
<evidence type="ECO:0000256" key="1">
    <source>
        <dbReference type="ARBA" id="ARBA00022679"/>
    </source>
</evidence>
<dbReference type="PROSITE" id="PS51186">
    <property type="entry name" value="GNAT"/>
    <property type="match status" value="1"/>
</dbReference>
<reference evidence="3 4" key="1">
    <citation type="submission" date="2017-09" db="EMBL/GenBank/DDBJ databases">
        <title>Large-scale bioinformatics analysis of Bacillus genomes uncovers conserved roles of natural products in bacterial physiology.</title>
        <authorList>
            <consortium name="Agbiome Team Llc"/>
            <person name="Bleich R.M."/>
            <person name="Grubbs K.J."/>
            <person name="Santa Maria K.C."/>
            <person name="Allen S.E."/>
            <person name="Farag S."/>
            <person name="Shank E.A."/>
            <person name="Bowers A."/>
        </authorList>
    </citation>
    <scope>NUCLEOTIDE SEQUENCE [LARGE SCALE GENOMIC DNA]</scope>
    <source>
        <strain evidence="3 4">AFS046104</strain>
    </source>
</reference>
<evidence type="ECO:0000256" key="2">
    <source>
        <dbReference type="ARBA" id="ARBA00023315"/>
    </source>
</evidence>
<dbReference type="InterPro" id="IPR016181">
    <property type="entry name" value="Acyl_CoA_acyltransferase"/>
</dbReference>
<sequence>MTIRLLQATDAESYWNLRLESLKENPEAFATTYEESMQQVANNLETAGSFTFGAFKNDKLIGIVTVLQEKRLKLQHRGVIVSMYVTPSQRNSGIGQALLKETLKKAKELNLEQITLTVLTDNKPAKALYESMGFQTFGIEKKALKYKEQYFDEEFMVLECP</sequence>
<name>A0A2A8UA41_BACCE</name>
<dbReference type="InterPro" id="IPR050832">
    <property type="entry name" value="Bact_Acetyltransf"/>
</dbReference>
<dbReference type="Pfam" id="PF13420">
    <property type="entry name" value="Acetyltransf_4"/>
    <property type="match status" value="1"/>
</dbReference>
<dbReference type="SUPFAM" id="SSF55729">
    <property type="entry name" value="Acyl-CoA N-acyltransferases (Nat)"/>
    <property type="match status" value="1"/>
</dbReference>